<accession>A0A0V1PVG6</accession>
<proteinExistence type="predicted"/>
<dbReference type="GeneID" id="26841216"/>
<dbReference type="Proteomes" id="UP000054251">
    <property type="component" value="Unassembled WGS sequence"/>
</dbReference>
<dbReference type="RefSeq" id="XP_015466155.1">
    <property type="nucleotide sequence ID" value="XM_015613036.1"/>
</dbReference>
<reference evidence="1 2" key="1">
    <citation type="submission" date="2015-11" db="EMBL/GenBank/DDBJ databases">
        <title>The genome of Debaryomyces fabryi.</title>
        <authorList>
            <person name="Tafer H."/>
            <person name="Lopandic K."/>
        </authorList>
    </citation>
    <scope>NUCLEOTIDE SEQUENCE [LARGE SCALE GENOMIC DNA]</scope>
    <source>
        <strain evidence="1 2">CBS 789</strain>
    </source>
</reference>
<dbReference type="EMBL" id="LMYN01000106">
    <property type="protein sequence ID" value="KSA00053.1"/>
    <property type="molecule type" value="Genomic_DNA"/>
</dbReference>
<gene>
    <name evidence="1" type="ORF">AC631_04207</name>
</gene>
<organism evidence="1 2">
    <name type="scientific">Debaryomyces fabryi</name>
    <dbReference type="NCBI Taxonomy" id="58627"/>
    <lineage>
        <taxon>Eukaryota</taxon>
        <taxon>Fungi</taxon>
        <taxon>Dikarya</taxon>
        <taxon>Ascomycota</taxon>
        <taxon>Saccharomycotina</taxon>
        <taxon>Pichiomycetes</taxon>
        <taxon>Debaryomycetaceae</taxon>
        <taxon>Debaryomyces</taxon>
    </lineage>
</organism>
<dbReference type="OrthoDB" id="4027357at2759"/>
<protein>
    <submittedName>
        <fullName evidence="1">Uncharacterized protein</fullName>
    </submittedName>
</protein>
<sequence length="96" mass="10970">MGTNYGYTSAAGMVRDYKRIMTKFEKKYHDIYKGAPAQEIQGWDKMLLVAKNIQDEDLGCVYENSVSLEIMNKYGKTTTNEYELDNIGHSKDVSDT</sequence>
<evidence type="ECO:0000313" key="1">
    <source>
        <dbReference type="EMBL" id="KSA00053.1"/>
    </source>
</evidence>
<name>A0A0V1PVG6_9ASCO</name>
<dbReference type="AlphaFoldDB" id="A0A0V1PVG6"/>
<feature type="non-terminal residue" evidence="1">
    <location>
        <position position="96"/>
    </location>
</feature>
<evidence type="ECO:0000313" key="2">
    <source>
        <dbReference type="Proteomes" id="UP000054251"/>
    </source>
</evidence>
<comment type="caution">
    <text evidence="1">The sequence shown here is derived from an EMBL/GenBank/DDBJ whole genome shotgun (WGS) entry which is preliminary data.</text>
</comment>
<keyword evidence="2" id="KW-1185">Reference proteome</keyword>